<dbReference type="EMBL" id="CP070496">
    <property type="protein sequence ID" value="QSB05070.1"/>
    <property type="molecule type" value="Genomic_DNA"/>
</dbReference>
<dbReference type="RefSeq" id="WP_213171071.1">
    <property type="nucleotide sequence ID" value="NZ_CP070496.1"/>
</dbReference>
<gene>
    <name evidence="1" type="ORF">JQS30_15125</name>
</gene>
<evidence type="ECO:0000313" key="1">
    <source>
        <dbReference type="EMBL" id="QSB05070.1"/>
    </source>
</evidence>
<reference evidence="1" key="1">
    <citation type="submission" date="2021-02" db="EMBL/GenBank/DDBJ databases">
        <title>Natronoglycomyces albus gen. nov., sp. nov, a haloalkaliphilic actinobacterium from a soda solonchak soil.</title>
        <authorList>
            <person name="Sorokin D.Y."/>
            <person name="Khijniak T.V."/>
            <person name="Zakharycheva A.P."/>
            <person name="Boueva O.V."/>
            <person name="Ariskina E.V."/>
            <person name="Hahnke R.L."/>
            <person name="Bunk B."/>
            <person name="Sproer C."/>
            <person name="Schumann P."/>
            <person name="Evtushenko L.I."/>
            <person name="Kublanov I.V."/>
        </authorList>
    </citation>
    <scope>NUCLEOTIDE SEQUENCE</scope>
    <source>
        <strain evidence="1">DSM 106290</strain>
    </source>
</reference>
<keyword evidence="2" id="KW-1185">Reference proteome</keyword>
<organism evidence="1 2">
    <name type="scientific">Natronoglycomyces albus</name>
    <dbReference type="NCBI Taxonomy" id="2811108"/>
    <lineage>
        <taxon>Bacteria</taxon>
        <taxon>Bacillati</taxon>
        <taxon>Actinomycetota</taxon>
        <taxon>Actinomycetes</taxon>
        <taxon>Glycomycetales</taxon>
        <taxon>Glycomycetaceae</taxon>
        <taxon>Natronoglycomyces</taxon>
    </lineage>
</organism>
<name>A0A895XS33_9ACTN</name>
<protein>
    <submittedName>
        <fullName evidence="1">SUKH-3 domain-containing protein</fullName>
    </submittedName>
</protein>
<proteinExistence type="predicted"/>
<dbReference type="KEGG" id="nav:JQS30_15125"/>
<dbReference type="Proteomes" id="UP000662939">
    <property type="component" value="Chromosome"/>
</dbReference>
<dbReference type="AlphaFoldDB" id="A0A895XS33"/>
<sequence>MTIGYVGVLNALTERISLGKSMFDVRKCSPQVLGQLEKAGWYPGRQADLEQLLDNLRRDLYGSLPDNSISFLESLWGLSVEPFVNVECGFPDEDEFLIDPPSASEGGLGEQWVKDDIGGEWFPIGCALETFSVFVEVNRELVCAQYNNMYFHLGGSLQEALEFLILRNKRIRPVDAYPGFKPWPPPVELYT</sequence>
<evidence type="ECO:0000313" key="2">
    <source>
        <dbReference type="Proteomes" id="UP000662939"/>
    </source>
</evidence>
<accession>A0A895XS33</accession>